<evidence type="ECO:0000259" key="3">
    <source>
        <dbReference type="Pfam" id="PF15456"/>
    </source>
</evidence>
<proteinExistence type="predicted"/>
<feature type="region of interest" description="Disordered" evidence="2">
    <location>
        <begin position="221"/>
        <end position="264"/>
    </location>
</feature>
<dbReference type="InterPro" id="IPR029191">
    <property type="entry name" value="Uds1"/>
</dbReference>
<feature type="region of interest" description="Disordered" evidence="2">
    <location>
        <begin position="389"/>
        <end position="415"/>
    </location>
</feature>
<feature type="region of interest" description="Disordered" evidence="2">
    <location>
        <begin position="553"/>
        <end position="577"/>
    </location>
</feature>
<accession>A0ABR0ENT6</accession>
<name>A0ABR0ENT6_ZASCE</name>
<evidence type="ECO:0008006" key="7">
    <source>
        <dbReference type="Google" id="ProtNLM"/>
    </source>
</evidence>
<protein>
    <recommendedName>
        <fullName evidence="7">Up-regulated during septation protein 1 domain-containing protein</fullName>
    </recommendedName>
</protein>
<evidence type="ECO:0000259" key="4">
    <source>
        <dbReference type="Pfam" id="PF25078"/>
    </source>
</evidence>
<feature type="compositionally biased region" description="Low complexity" evidence="2">
    <location>
        <begin position="58"/>
        <end position="96"/>
    </location>
</feature>
<gene>
    <name evidence="5" type="ORF">PRZ48_006232</name>
</gene>
<dbReference type="Proteomes" id="UP001305779">
    <property type="component" value="Unassembled WGS sequence"/>
</dbReference>
<organism evidence="5 6">
    <name type="scientific">Zasmidium cellare</name>
    <name type="common">Wine cellar mold</name>
    <name type="synonym">Racodium cellare</name>
    <dbReference type="NCBI Taxonomy" id="395010"/>
    <lineage>
        <taxon>Eukaryota</taxon>
        <taxon>Fungi</taxon>
        <taxon>Dikarya</taxon>
        <taxon>Ascomycota</taxon>
        <taxon>Pezizomycotina</taxon>
        <taxon>Dothideomycetes</taxon>
        <taxon>Dothideomycetidae</taxon>
        <taxon>Mycosphaerellales</taxon>
        <taxon>Mycosphaerellaceae</taxon>
        <taxon>Zasmidium</taxon>
    </lineage>
</organism>
<feature type="compositionally biased region" description="Basic and acidic residues" evidence="2">
    <location>
        <begin position="892"/>
        <end position="905"/>
    </location>
</feature>
<feature type="region of interest" description="Disordered" evidence="2">
    <location>
        <begin position="329"/>
        <end position="370"/>
    </location>
</feature>
<sequence>MPRAAVRVQGARDQTQWKSGREHHHHHHLDGDTPPAYTAVDMQNHGHYYADHDPALPSSYESYDGSGYGSPGSSRTSSGQYAQYNNNPNPKQAPPQVNGHYNDFDFRQSFNDQQRAHNSNTQPLTNGGHFDDFKFSADDQVNSHHISLNTNLREPGQDVVGRHLLYETALLDTQSYEILDINEVDELKKEHVRLNQRIDAANRKLALESKVKDAAQNLQRLYSTGKKDGRPDTPQSPESPRKGRNSLLGNRGRASSGGQTLHQAEDELAQSIKKVDDLNEQIKSLLDRRQTVERKLLRHTAAVLAEQANQPPELRTDALSSNRQAYDRDELHLPGPDEFDGIRDILRGNPAPSSKQDVQKIQNEHEQQISQMQGRLEHLNSQLRGVITEASQTRSQPPPPEPSISQSLDPRERLDSTVSVIESNMRALEQGQAGNTSQNAVEDQLEALNAQLHRTLQISEAAEPLKSLPLPPQSNGQGYQNQLQYLEQSLTALDKLLRHHNDELQNVKQASGTASREMEDAMSKGESHAKKAAEYETVLSGLWEIVSAEPIGLTPRGSVDDGSTSARNSRGDRSPLKEDFSLQAFSSRVQHLNDVANGAREQQDILRRQIQQQRDLNGKSDMEKDREIAEIQTRYDKLQMSYDATQQDLAKAMSSHEQAEREATESRNEMANVMNELEQFKQTIDDTQAKQRDVDSRHAQIVAEKDEIEQRHTDLQKQLEDQESEVVRLMTELTIARADLEAAHGTRSERQKEAGMQVGEMEALQKLKDQEIEDLKKTQEQQIETLRRENGERAKLLEQELQDMTNEFQEMTRESLELEKERGQLDGLIDGLRDRCDQLEAQLNDEKIKWMGIKSPGGMQQDGGPRETTSVMVLRQEFKKMMREARSEGVRLLRAEQEERRKLESQLRSIRQDNGPMGRHNRQLAAPPTTNGTATPTINGDTLSPASAANPPQQSVG</sequence>
<dbReference type="InterPro" id="IPR056703">
    <property type="entry name" value="DUF7801"/>
</dbReference>
<dbReference type="Pfam" id="PF15456">
    <property type="entry name" value="Uds1"/>
    <property type="match status" value="1"/>
</dbReference>
<evidence type="ECO:0000313" key="5">
    <source>
        <dbReference type="EMBL" id="KAK4502806.1"/>
    </source>
</evidence>
<dbReference type="EMBL" id="JAXOVC010000004">
    <property type="protein sequence ID" value="KAK4502806.1"/>
    <property type="molecule type" value="Genomic_DNA"/>
</dbReference>
<evidence type="ECO:0000256" key="2">
    <source>
        <dbReference type="SAM" id="MobiDB-lite"/>
    </source>
</evidence>
<feature type="domain" description="Up-regulated during septation protein 1" evidence="3">
    <location>
        <begin position="163"/>
        <end position="305"/>
    </location>
</feature>
<feature type="compositionally biased region" description="Polar residues" evidence="2">
    <location>
        <begin position="938"/>
        <end position="957"/>
    </location>
</feature>
<feature type="compositionally biased region" description="Polar residues" evidence="2">
    <location>
        <begin position="351"/>
        <end position="361"/>
    </location>
</feature>
<dbReference type="Gene3D" id="1.20.5.340">
    <property type="match status" value="1"/>
</dbReference>
<feature type="domain" description="DUF7801" evidence="4">
    <location>
        <begin position="704"/>
        <end position="852"/>
    </location>
</feature>
<dbReference type="Pfam" id="PF25078">
    <property type="entry name" value="DUF7801"/>
    <property type="match status" value="1"/>
</dbReference>
<keyword evidence="1" id="KW-0175">Coiled coil</keyword>
<evidence type="ECO:0000256" key="1">
    <source>
        <dbReference type="SAM" id="Coils"/>
    </source>
</evidence>
<feature type="compositionally biased region" description="Low complexity" evidence="2">
    <location>
        <begin position="925"/>
        <end position="937"/>
    </location>
</feature>
<feature type="region of interest" description="Disordered" evidence="2">
    <location>
        <begin position="1"/>
        <end position="104"/>
    </location>
</feature>
<evidence type="ECO:0000313" key="6">
    <source>
        <dbReference type="Proteomes" id="UP001305779"/>
    </source>
</evidence>
<comment type="caution">
    <text evidence="5">The sequence shown here is derived from an EMBL/GenBank/DDBJ whole genome shotgun (WGS) entry which is preliminary data.</text>
</comment>
<dbReference type="Gene3D" id="1.10.287.160">
    <property type="entry name" value="HR1 repeat"/>
    <property type="match status" value="1"/>
</dbReference>
<keyword evidence="6" id="KW-1185">Reference proteome</keyword>
<feature type="region of interest" description="Disordered" evidence="2">
    <location>
        <begin position="892"/>
        <end position="957"/>
    </location>
</feature>
<feature type="coiled-coil region" evidence="1">
    <location>
        <begin position="596"/>
        <end position="849"/>
    </location>
</feature>
<reference evidence="5 6" key="1">
    <citation type="journal article" date="2023" name="G3 (Bethesda)">
        <title>A chromosome-level genome assembly of Zasmidium syzygii isolated from banana leaves.</title>
        <authorList>
            <person name="van Westerhoven A.C."/>
            <person name="Mehrabi R."/>
            <person name="Talebi R."/>
            <person name="Steentjes M.B.F."/>
            <person name="Corcolon B."/>
            <person name="Chong P.A."/>
            <person name="Kema G.H.J."/>
            <person name="Seidl M.F."/>
        </authorList>
    </citation>
    <scope>NUCLEOTIDE SEQUENCE [LARGE SCALE GENOMIC DNA]</scope>
    <source>
        <strain evidence="5 6">P124</strain>
    </source>
</reference>